<sequence>MRAGFICICPPKAVVLGADRHLHRDECTQQLHAELDKTEEADVQAAARSAYAVLPGGGVRAINPGPELSLSQTDTCFAILKGHLTNRPALIARVGADAGADASDAELLRLMYLKYGVDLLGRLEGQFAFCLYDAKQARVLAARDPSGSHGLVEGRTAAGSLLICCGTFLPDGAHDVTKIHPGWWAESP</sequence>
<dbReference type="GeneID" id="25739298"/>
<dbReference type="SUPFAM" id="SSF56235">
    <property type="entry name" value="N-terminal nucleophile aminohydrolases (Ntn hydrolases)"/>
    <property type="match status" value="1"/>
</dbReference>
<dbReference type="InterPro" id="IPR029055">
    <property type="entry name" value="Ntn_hydrolases_N"/>
</dbReference>
<dbReference type="InterPro" id="IPR017932">
    <property type="entry name" value="GATase_2_dom"/>
</dbReference>
<proteinExistence type="predicted"/>
<dbReference type="RefSeq" id="XP_013900562.1">
    <property type="nucleotide sequence ID" value="XM_014045108.1"/>
</dbReference>
<keyword evidence="3" id="KW-1185">Reference proteome</keyword>
<gene>
    <name evidence="2" type="ORF">MNEG_6422</name>
</gene>
<reference evidence="2 3" key="1">
    <citation type="journal article" date="2013" name="BMC Genomics">
        <title>Reconstruction of the lipid metabolism for the microalga Monoraphidium neglectum from its genome sequence reveals characteristics suitable for biofuel production.</title>
        <authorList>
            <person name="Bogen C."/>
            <person name="Al-Dilaimi A."/>
            <person name="Albersmeier A."/>
            <person name="Wichmann J."/>
            <person name="Grundmann M."/>
            <person name="Rupp O."/>
            <person name="Lauersen K.J."/>
            <person name="Blifernez-Klassen O."/>
            <person name="Kalinowski J."/>
            <person name="Goesmann A."/>
            <person name="Mussgnug J.H."/>
            <person name="Kruse O."/>
        </authorList>
    </citation>
    <scope>NUCLEOTIDE SEQUENCE [LARGE SCALE GENOMIC DNA]</scope>
    <source>
        <strain evidence="2 3">SAG 48.87</strain>
    </source>
</reference>
<accession>A0A0D2JR18</accession>
<dbReference type="Pfam" id="PF13537">
    <property type="entry name" value="GATase_7"/>
    <property type="match status" value="1"/>
</dbReference>
<evidence type="ECO:0000313" key="2">
    <source>
        <dbReference type="EMBL" id="KIZ01543.1"/>
    </source>
</evidence>
<dbReference type="KEGG" id="mng:MNEG_6422"/>
<evidence type="ECO:0000259" key="1">
    <source>
        <dbReference type="Pfam" id="PF13537"/>
    </source>
</evidence>
<feature type="domain" description="Glutamine amidotransferase type-2" evidence="1">
    <location>
        <begin position="71"/>
        <end position="157"/>
    </location>
</feature>
<dbReference type="Proteomes" id="UP000054498">
    <property type="component" value="Unassembled WGS sequence"/>
</dbReference>
<protein>
    <recommendedName>
        <fullName evidence="1">Glutamine amidotransferase type-2 domain-containing protein</fullName>
    </recommendedName>
</protein>
<dbReference type="Gene3D" id="3.60.20.10">
    <property type="entry name" value="Glutamine Phosphoribosylpyrophosphate, subunit 1, domain 1"/>
    <property type="match status" value="1"/>
</dbReference>
<name>A0A0D2JR18_9CHLO</name>
<evidence type="ECO:0000313" key="3">
    <source>
        <dbReference type="Proteomes" id="UP000054498"/>
    </source>
</evidence>
<dbReference type="OrthoDB" id="2019121at2759"/>
<dbReference type="EMBL" id="KK101258">
    <property type="protein sequence ID" value="KIZ01543.1"/>
    <property type="molecule type" value="Genomic_DNA"/>
</dbReference>
<dbReference type="AlphaFoldDB" id="A0A0D2JR18"/>
<dbReference type="STRING" id="145388.A0A0D2JR18"/>
<organism evidence="2 3">
    <name type="scientific">Monoraphidium neglectum</name>
    <dbReference type="NCBI Taxonomy" id="145388"/>
    <lineage>
        <taxon>Eukaryota</taxon>
        <taxon>Viridiplantae</taxon>
        <taxon>Chlorophyta</taxon>
        <taxon>core chlorophytes</taxon>
        <taxon>Chlorophyceae</taxon>
        <taxon>CS clade</taxon>
        <taxon>Sphaeropleales</taxon>
        <taxon>Selenastraceae</taxon>
        <taxon>Monoraphidium</taxon>
    </lineage>
</organism>